<accession>A0A087SK26</accession>
<evidence type="ECO:0000313" key="4">
    <source>
        <dbReference type="Proteomes" id="UP000028924"/>
    </source>
</evidence>
<name>A0A087SK26_AUXPR</name>
<gene>
    <name evidence="3" type="ORF">F751_6231</name>
</gene>
<keyword evidence="4" id="KW-1185">Reference proteome</keyword>
<evidence type="ECO:0000256" key="1">
    <source>
        <dbReference type="SAM" id="MobiDB-lite"/>
    </source>
</evidence>
<proteinExistence type="predicted"/>
<reference evidence="3 4" key="1">
    <citation type="journal article" date="2014" name="BMC Genomics">
        <title>Oil accumulation mechanisms of the oleaginous microalga Chlorella protothecoides revealed through its genome, transcriptomes, and proteomes.</title>
        <authorList>
            <person name="Gao C."/>
            <person name="Wang Y."/>
            <person name="Shen Y."/>
            <person name="Yan D."/>
            <person name="He X."/>
            <person name="Dai J."/>
            <person name="Wu Q."/>
        </authorList>
    </citation>
    <scope>NUCLEOTIDE SEQUENCE [LARGE SCALE GENOMIC DNA]</scope>
    <source>
        <strain evidence="3 4">0710</strain>
    </source>
</reference>
<dbReference type="KEGG" id="apro:F751_6231"/>
<dbReference type="InterPro" id="IPR014939">
    <property type="entry name" value="CDT1_Gemini-bd-like"/>
</dbReference>
<dbReference type="InterPro" id="IPR036390">
    <property type="entry name" value="WH_DNA-bd_sf"/>
</dbReference>
<dbReference type="OrthoDB" id="513134at2759"/>
<organism evidence="3 4">
    <name type="scientific">Auxenochlorella protothecoides</name>
    <name type="common">Green microalga</name>
    <name type="synonym">Chlorella protothecoides</name>
    <dbReference type="NCBI Taxonomy" id="3075"/>
    <lineage>
        <taxon>Eukaryota</taxon>
        <taxon>Viridiplantae</taxon>
        <taxon>Chlorophyta</taxon>
        <taxon>core chlorophytes</taxon>
        <taxon>Trebouxiophyceae</taxon>
        <taxon>Chlorellales</taxon>
        <taxon>Chlorellaceae</taxon>
        <taxon>Auxenochlorella</taxon>
    </lineage>
</organism>
<evidence type="ECO:0000313" key="3">
    <source>
        <dbReference type="EMBL" id="KFM26080.1"/>
    </source>
</evidence>
<dbReference type="SUPFAM" id="SSF46785">
    <property type="entry name" value="Winged helix' DNA-binding domain"/>
    <property type="match status" value="1"/>
</dbReference>
<dbReference type="RefSeq" id="XP_011398976.1">
    <property type="nucleotide sequence ID" value="XM_011400674.1"/>
</dbReference>
<feature type="region of interest" description="Disordered" evidence="1">
    <location>
        <begin position="28"/>
        <end position="71"/>
    </location>
</feature>
<feature type="region of interest" description="Disordered" evidence="1">
    <location>
        <begin position="157"/>
        <end position="176"/>
    </location>
</feature>
<dbReference type="EMBL" id="KL662126">
    <property type="protein sequence ID" value="KFM26080.1"/>
    <property type="molecule type" value="Genomic_DNA"/>
</dbReference>
<sequence>MWGRPRHPFDEVRARRGLALLAAAGVEYKAPSPSPRGDEGVAPSPQSPSPEPTKGKSPRKRGADPGSLQQPLPKKLAVYKDMFVAVQTVHGMMKARGARTTFQTIRPAVEEACSRRFTVRVWGVQSRSIYVLVWERYSRTWSCRTRTPSSNLFISLHPSSPAHHTPSPPTRCRRIT</sequence>
<dbReference type="STRING" id="3075.A0A087SK26"/>
<feature type="domain" description="CDT1 Geminin-binding" evidence="2">
    <location>
        <begin position="72"/>
        <end position="119"/>
    </location>
</feature>
<dbReference type="AlphaFoldDB" id="A0A087SK26"/>
<dbReference type="Proteomes" id="UP000028924">
    <property type="component" value="Unassembled WGS sequence"/>
</dbReference>
<evidence type="ECO:0000259" key="2">
    <source>
        <dbReference type="Pfam" id="PF08839"/>
    </source>
</evidence>
<protein>
    <recommendedName>
        <fullName evidence="2">CDT1 Geminin-binding domain-containing protein</fullName>
    </recommendedName>
</protein>
<dbReference type="GeneID" id="23617622"/>
<dbReference type="Pfam" id="PF08839">
    <property type="entry name" value="CDT1"/>
    <property type="match status" value="1"/>
</dbReference>